<dbReference type="PROSITE" id="PS00031">
    <property type="entry name" value="NUCLEAR_REC_DBD_1"/>
    <property type="match status" value="1"/>
</dbReference>
<keyword evidence="8" id="KW-0804">Transcription</keyword>
<feature type="compositionally biased region" description="Polar residues" evidence="11">
    <location>
        <begin position="741"/>
        <end position="759"/>
    </location>
</feature>
<evidence type="ECO:0000256" key="6">
    <source>
        <dbReference type="ARBA" id="ARBA00023015"/>
    </source>
</evidence>
<evidence type="ECO:0000256" key="8">
    <source>
        <dbReference type="ARBA" id="ARBA00023163"/>
    </source>
</evidence>
<dbReference type="SUPFAM" id="SSF57716">
    <property type="entry name" value="Glucocorticoid receptor-like (DNA-binding domain)"/>
    <property type="match status" value="1"/>
</dbReference>
<dbReference type="SMART" id="SM00430">
    <property type="entry name" value="HOLI"/>
    <property type="match status" value="1"/>
</dbReference>
<dbReference type="PRINTS" id="PR00047">
    <property type="entry name" value="STROIDFINGER"/>
</dbReference>
<dbReference type="InterPro" id="IPR050274">
    <property type="entry name" value="Nuclear_hormone_rcpt_NR2"/>
</dbReference>
<evidence type="ECO:0000256" key="4">
    <source>
        <dbReference type="ARBA" id="ARBA00022771"/>
    </source>
</evidence>
<dbReference type="InterPro" id="IPR001628">
    <property type="entry name" value="Znf_hrmn_rcpt"/>
</dbReference>
<gene>
    <name evidence="14" type="ORF">MEDL_58116</name>
</gene>
<dbReference type="PROSITE" id="PS51030">
    <property type="entry name" value="NUCLEAR_REC_DBD_2"/>
    <property type="match status" value="1"/>
</dbReference>
<comment type="caution">
    <text evidence="14">The sequence shown here is derived from an EMBL/GenBank/DDBJ whole genome shotgun (WGS) entry which is preliminary data.</text>
</comment>
<keyword evidence="5" id="KW-0862">Zinc</keyword>
<evidence type="ECO:0000256" key="9">
    <source>
        <dbReference type="ARBA" id="ARBA00023170"/>
    </source>
</evidence>
<evidence type="ECO:0000256" key="3">
    <source>
        <dbReference type="ARBA" id="ARBA00022723"/>
    </source>
</evidence>
<dbReference type="SMART" id="SM00399">
    <property type="entry name" value="ZnF_C4"/>
    <property type="match status" value="1"/>
</dbReference>
<keyword evidence="3" id="KW-0479">Metal-binding</keyword>
<protein>
    <submittedName>
        <fullName evidence="14">NR2C2</fullName>
    </submittedName>
</protein>
<keyword evidence="4" id="KW-0863">Zinc-finger</keyword>
<dbReference type="SUPFAM" id="SSF48508">
    <property type="entry name" value="Nuclear receptor ligand-binding domain"/>
    <property type="match status" value="1"/>
</dbReference>
<dbReference type="FunFam" id="1.10.565.10:FF:000012">
    <property type="entry name" value="Nuclear receptor subfamily 2 group C member 1"/>
    <property type="match status" value="1"/>
</dbReference>
<dbReference type="GO" id="GO:0005634">
    <property type="term" value="C:nucleus"/>
    <property type="evidence" value="ECO:0007669"/>
    <property type="project" value="UniProtKB-SubCell"/>
</dbReference>
<evidence type="ECO:0000313" key="14">
    <source>
        <dbReference type="EMBL" id="CAG2246125.1"/>
    </source>
</evidence>
<evidence type="ECO:0000313" key="15">
    <source>
        <dbReference type="Proteomes" id="UP000683360"/>
    </source>
</evidence>
<dbReference type="AlphaFoldDB" id="A0A8S3UTQ3"/>
<evidence type="ECO:0000259" key="12">
    <source>
        <dbReference type="PROSITE" id="PS51030"/>
    </source>
</evidence>
<keyword evidence="10" id="KW-0539">Nucleus</keyword>
<feature type="region of interest" description="Disordered" evidence="11">
    <location>
        <begin position="1"/>
        <end position="20"/>
    </location>
</feature>
<dbReference type="InterPro" id="IPR035500">
    <property type="entry name" value="NHR-like_dom_sf"/>
</dbReference>
<dbReference type="Proteomes" id="UP000683360">
    <property type="component" value="Unassembled WGS sequence"/>
</dbReference>
<dbReference type="GO" id="GO:0003700">
    <property type="term" value="F:DNA-binding transcription factor activity"/>
    <property type="evidence" value="ECO:0007669"/>
    <property type="project" value="InterPro"/>
</dbReference>
<reference evidence="14" key="1">
    <citation type="submission" date="2021-03" db="EMBL/GenBank/DDBJ databases">
        <authorList>
            <person name="Bekaert M."/>
        </authorList>
    </citation>
    <scope>NUCLEOTIDE SEQUENCE</scope>
</reference>
<dbReference type="PANTHER" id="PTHR24083">
    <property type="entry name" value="NUCLEAR HORMONE RECEPTOR"/>
    <property type="match status" value="1"/>
</dbReference>
<feature type="compositionally biased region" description="Polar residues" evidence="11">
    <location>
        <begin position="1"/>
        <end position="13"/>
    </location>
</feature>
<evidence type="ECO:0000256" key="2">
    <source>
        <dbReference type="ARBA" id="ARBA00006421"/>
    </source>
</evidence>
<accession>A0A8S3UTQ3</accession>
<dbReference type="PRINTS" id="PR00398">
    <property type="entry name" value="STRDHORMONER"/>
</dbReference>
<feature type="domain" description="NR LBD" evidence="13">
    <location>
        <begin position="440"/>
        <end position="704"/>
    </location>
</feature>
<dbReference type="GO" id="GO:0008270">
    <property type="term" value="F:zinc ion binding"/>
    <property type="evidence" value="ECO:0007669"/>
    <property type="project" value="UniProtKB-KW"/>
</dbReference>
<dbReference type="Gene3D" id="1.10.565.10">
    <property type="entry name" value="Retinoid X Receptor"/>
    <property type="match status" value="1"/>
</dbReference>
<dbReference type="InterPro" id="IPR000536">
    <property type="entry name" value="Nucl_hrmn_rcpt_lig-bd"/>
</dbReference>
<organism evidence="14 15">
    <name type="scientific">Mytilus edulis</name>
    <name type="common">Blue mussel</name>
    <dbReference type="NCBI Taxonomy" id="6550"/>
    <lineage>
        <taxon>Eukaryota</taxon>
        <taxon>Metazoa</taxon>
        <taxon>Spiralia</taxon>
        <taxon>Lophotrochozoa</taxon>
        <taxon>Mollusca</taxon>
        <taxon>Bivalvia</taxon>
        <taxon>Autobranchia</taxon>
        <taxon>Pteriomorphia</taxon>
        <taxon>Mytilida</taxon>
        <taxon>Mytiloidea</taxon>
        <taxon>Mytilidae</taxon>
        <taxon>Mytilinae</taxon>
        <taxon>Mytilus</taxon>
    </lineage>
</organism>
<dbReference type="GO" id="GO:0043565">
    <property type="term" value="F:sequence-specific DNA binding"/>
    <property type="evidence" value="ECO:0007669"/>
    <property type="project" value="InterPro"/>
</dbReference>
<keyword evidence="7" id="KW-0238">DNA-binding</keyword>
<keyword evidence="6" id="KW-0805">Transcription regulation</keyword>
<name>A0A8S3UTQ3_MYTED</name>
<keyword evidence="15" id="KW-1185">Reference proteome</keyword>
<dbReference type="Pfam" id="PF00105">
    <property type="entry name" value="zf-C4"/>
    <property type="match status" value="1"/>
</dbReference>
<evidence type="ECO:0000259" key="13">
    <source>
        <dbReference type="PROSITE" id="PS51843"/>
    </source>
</evidence>
<keyword evidence="9" id="KW-0675">Receptor</keyword>
<dbReference type="InterPro" id="IPR048246">
    <property type="entry name" value="NR2C1/2-like_LBD"/>
</dbReference>
<evidence type="ECO:0000256" key="11">
    <source>
        <dbReference type="SAM" id="MobiDB-lite"/>
    </source>
</evidence>
<dbReference type="InterPro" id="IPR001723">
    <property type="entry name" value="Nuclear_hrmn_rcpt"/>
</dbReference>
<evidence type="ECO:0000256" key="10">
    <source>
        <dbReference type="ARBA" id="ARBA00023242"/>
    </source>
</evidence>
<evidence type="ECO:0000256" key="5">
    <source>
        <dbReference type="ARBA" id="ARBA00022833"/>
    </source>
</evidence>
<comment type="subcellular location">
    <subcellularLocation>
        <location evidence="1">Nucleus</location>
    </subcellularLocation>
</comment>
<dbReference type="OrthoDB" id="10024684at2759"/>
<dbReference type="Pfam" id="PF00104">
    <property type="entry name" value="Hormone_recep"/>
    <property type="match status" value="1"/>
</dbReference>
<comment type="similarity">
    <text evidence="2">Belongs to the nuclear hormone receptor family. NR2 subfamily.</text>
</comment>
<dbReference type="PROSITE" id="PS51843">
    <property type="entry name" value="NR_LBD"/>
    <property type="match status" value="1"/>
</dbReference>
<dbReference type="CDD" id="cd06952">
    <property type="entry name" value="NR_LBD_TR2_like"/>
    <property type="match status" value="1"/>
</dbReference>
<evidence type="ECO:0000256" key="1">
    <source>
        <dbReference type="ARBA" id="ARBA00004123"/>
    </source>
</evidence>
<evidence type="ECO:0000256" key="7">
    <source>
        <dbReference type="ARBA" id="ARBA00023125"/>
    </source>
</evidence>
<dbReference type="InterPro" id="IPR013088">
    <property type="entry name" value="Znf_NHR/GATA"/>
</dbReference>
<dbReference type="Gene3D" id="3.30.50.10">
    <property type="entry name" value="Erythroid Transcription Factor GATA-1, subunit A"/>
    <property type="match status" value="1"/>
</dbReference>
<feature type="domain" description="Nuclear receptor" evidence="12">
    <location>
        <begin position="178"/>
        <end position="253"/>
    </location>
</feature>
<dbReference type="FunFam" id="3.30.50.10:FF:000015">
    <property type="entry name" value="Nuclear receptor subfamily 2, group C, member 1"/>
    <property type="match status" value="1"/>
</dbReference>
<dbReference type="EMBL" id="CAJPWZ010002834">
    <property type="protein sequence ID" value="CAG2246125.1"/>
    <property type="molecule type" value="Genomic_DNA"/>
</dbReference>
<sequence length="883" mass="95957">MSSQDEGNSSLTSPGAGAVNPARFFTMEGGGLGENIIHVINPASLGSLSGATTVANSALQAGNMQTITIQPGTFPIPISIAQQMASANQASNVHIGSPTTVTNGGQQQIIMSSADLAAKLKDGLPTQVLQVPTGGFSAANVDWAAKLKELQHAQRIDRLRDEQIQIRQRTQLKIETKFDPCVVCGDKASGRHYGVISCEGCKGFFKRSIRKQLGYACRGGKDCPINKPHRNRCQYCRLQKCLAVGMRAESVQQERKPPPEKDIRPPMAVSTSTQKIYIRKDFTSNSASVPVFSPKFEYKGEQQQNNSASSNLLANLQERIVETEHGTVLLGSSQAVPTTANTDLSTLANVVTTLATMGKNNEENQDQNLSQQQPQIQIPISSSAGPAQSSVAKAFDTLAKAVNQTSQVFTQSEPKNIQNLLSAMNFSLQNMDHSNLVNDSLDQSVSSLDQSSSSLDQSSLSMDTSAMTADYNRDYVEIEGPILSSSNFQFNLTTPSPMPAYLNVHYICESASRLLFLSMHWTRSIQAFQALSQDIQTVLVKSCWSELFTLGLAQCSQTMSLPTILMAILNHLQTALHQDKTSAERIKIVIDHILKLQNYIQSMHQLNVDTEEYAYLKALVLFSPDNPSLLNAPQIEKIQDMIQQELRQHVERTHPSNPDRLPKLLLRLPPLHGMTPSIMEELFFAGLIGNVQIDSIIPYILRMETAEYNSQMAGQGLLGSAMSNDGNVTMAEPIVSSVLTRPASSKLNSQTSTEQTESRQGFYVDTSHALSDKSIATSLNQLVTSAGHNIEAPQSFYVDTSLSQNNEHTQNQFPSQQQYVEITQASNMDSARSELAQSVEAAIGSHAAVLLGVPVALAAETMATLQPVPHSSISVSSNGSSQN</sequence>
<feature type="region of interest" description="Disordered" evidence="11">
    <location>
        <begin position="741"/>
        <end position="761"/>
    </location>
</feature>
<proteinExistence type="inferred from homology"/>